<dbReference type="InterPro" id="IPR017441">
    <property type="entry name" value="Protein_kinase_ATP_BS"/>
</dbReference>
<evidence type="ECO:0000256" key="21">
    <source>
        <dbReference type="SAM" id="Phobius"/>
    </source>
</evidence>
<evidence type="ECO:0000256" key="8">
    <source>
        <dbReference type="ARBA" id="ARBA00022737"/>
    </source>
</evidence>
<gene>
    <name evidence="25" type="primary">LOC110717825</name>
</gene>
<dbReference type="InterPro" id="IPR000152">
    <property type="entry name" value="EGF-type_Asp/Asn_hydroxyl_site"/>
</dbReference>
<proteinExistence type="predicted"/>
<keyword evidence="26" id="KW-1185">Reference proteome</keyword>
<evidence type="ECO:0000256" key="4">
    <source>
        <dbReference type="ARBA" id="ARBA00022553"/>
    </source>
</evidence>
<evidence type="ECO:0000256" key="16">
    <source>
        <dbReference type="ARBA" id="ARBA00047558"/>
    </source>
</evidence>
<dbReference type="PROSITE" id="PS01187">
    <property type="entry name" value="EGF_CA"/>
    <property type="match status" value="1"/>
</dbReference>
<dbReference type="PROSITE" id="PS00108">
    <property type="entry name" value="PROTEIN_KINASE_ST"/>
    <property type="match status" value="1"/>
</dbReference>
<evidence type="ECO:0000256" key="1">
    <source>
        <dbReference type="ARBA" id="ARBA00004479"/>
    </source>
</evidence>
<dbReference type="Gene3D" id="2.10.25.10">
    <property type="entry name" value="Laminin"/>
    <property type="match status" value="1"/>
</dbReference>
<dbReference type="Gramene" id="AUR62002490-RA">
    <property type="protein sequence ID" value="AUR62002490-RA:cds"/>
    <property type="gene ID" value="AUR62002490"/>
</dbReference>
<dbReference type="Proteomes" id="UP000596660">
    <property type="component" value="Unplaced"/>
</dbReference>
<evidence type="ECO:0000256" key="18">
    <source>
        <dbReference type="ARBA" id="ARBA00058961"/>
    </source>
</evidence>
<keyword evidence="6 21" id="KW-0812">Transmembrane</keyword>
<dbReference type="FunFam" id="3.30.200.20:FF:000043">
    <property type="entry name" value="Wall-associated receptor kinase 2"/>
    <property type="match status" value="1"/>
</dbReference>
<evidence type="ECO:0000256" key="2">
    <source>
        <dbReference type="ARBA" id="ARBA00022527"/>
    </source>
</evidence>
<evidence type="ECO:0000259" key="24">
    <source>
        <dbReference type="PROSITE" id="PS50026"/>
    </source>
</evidence>
<keyword evidence="5" id="KW-0808">Transferase</keyword>
<comment type="function">
    <text evidence="18">Serine/threonine-protein kinase that may function as a signaling receptor of extracellular matrix component. Binding to pectin may have significance in the control of cell expansion, morphogenesis and development.</text>
</comment>
<keyword evidence="14" id="KW-1015">Disulfide bond</keyword>
<evidence type="ECO:0000256" key="14">
    <source>
        <dbReference type="ARBA" id="ARBA00023157"/>
    </source>
</evidence>
<dbReference type="SMART" id="SM00220">
    <property type="entry name" value="S_TKc"/>
    <property type="match status" value="1"/>
</dbReference>
<evidence type="ECO:0000256" key="10">
    <source>
        <dbReference type="ARBA" id="ARBA00022777"/>
    </source>
</evidence>
<dbReference type="OrthoDB" id="4062651at2759"/>
<name>A0A803KTY2_CHEQI</name>
<evidence type="ECO:0000256" key="19">
    <source>
        <dbReference type="PROSITE-ProRule" id="PRU00076"/>
    </source>
</evidence>
<accession>A0A803KTY2</accession>
<dbReference type="PANTHER" id="PTHR27005">
    <property type="entry name" value="WALL-ASSOCIATED RECEPTOR KINASE-LIKE 21"/>
    <property type="match status" value="1"/>
</dbReference>
<evidence type="ECO:0000256" key="17">
    <source>
        <dbReference type="ARBA" id="ARBA00047951"/>
    </source>
</evidence>
<dbReference type="InterPro" id="IPR008271">
    <property type="entry name" value="Ser/Thr_kinase_AS"/>
</dbReference>
<dbReference type="InterPro" id="IPR001245">
    <property type="entry name" value="Ser-Thr/Tyr_kinase_cat_dom"/>
</dbReference>
<feature type="domain" description="Protein kinase" evidence="23">
    <location>
        <begin position="442"/>
        <end position="724"/>
    </location>
</feature>
<dbReference type="InterPro" id="IPR025287">
    <property type="entry name" value="WAK_GUB"/>
</dbReference>
<feature type="transmembrane region" description="Helical" evidence="21">
    <location>
        <begin position="365"/>
        <end position="389"/>
    </location>
</feature>
<feature type="chain" id="PRO_5030765164" evidence="22">
    <location>
        <begin position="24"/>
        <end position="775"/>
    </location>
</feature>
<feature type="signal peptide" evidence="22">
    <location>
        <begin position="1"/>
        <end position="23"/>
    </location>
</feature>
<dbReference type="FunFam" id="1.10.510.10:FF:000084">
    <property type="entry name" value="Wall-associated receptor kinase 2"/>
    <property type="match status" value="1"/>
</dbReference>
<evidence type="ECO:0000256" key="22">
    <source>
        <dbReference type="SAM" id="SignalP"/>
    </source>
</evidence>
<dbReference type="PROSITE" id="PS50011">
    <property type="entry name" value="PROTEIN_KINASE_DOM"/>
    <property type="match status" value="1"/>
</dbReference>
<evidence type="ECO:0000256" key="15">
    <source>
        <dbReference type="ARBA" id="ARBA00023180"/>
    </source>
</evidence>
<evidence type="ECO:0000256" key="20">
    <source>
        <dbReference type="PROSITE-ProRule" id="PRU10141"/>
    </source>
</evidence>
<dbReference type="AlphaFoldDB" id="A0A803KTY2"/>
<feature type="domain" description="EGF-like" evidence="24">
    <location>
        <begin position="307"/>
        <end position="346"/>
    </location>
</feature>
<dbReference type="InterPro" id="IPR000742">
    <property type="entry name" value="EGF"/>
</dbReference>
<dbReference type="GeneID" id="110717825"/>
<dbReference type="GO" id="GO:0030247">
    <property type="term" value="F:polysaccharide binding"/>
    <property type="evidence" value="ECO:0007669"/>
    <property type="project" value="InterPro"/>
</dbReference>
<evidence type="ECO:0000313" key="26">
    <source>
        <dbReference type="Proteomes" id="UP000596660"/>
    </source>
</evidence>
<dbReference type="InterPro" id="IPR000719">
    <property type="entry name" value="Prot_kinase_dom"/>
</dbReference>
<dbReference type="CDD" id="cd14066">
    <property type="entry name" value="STKc_IRAK"/>
    <property type="match status" value="1"/>
</dbReference>
<comment type="catalytic activity">
    <reaction evidence="17">
        <text>L-threonyl-[protein] + ATP = O-phospho-L-threonyl-[protein] + ADP + H(+)</text>
        <dbReference type="Rhea" id="RHEA:46608"/>
        <dbReference type="Rhea" id="RHEA-COMP:11060"/>
        <dbReference type="Rhea" id="RHEA-COMP:11605"/>
        <dbReference type="ChEBI" id="CHEBI:15378"/>
        <dbReference type="ChEBI" id="CHEBI:30013"/>
        <dbReference type="ChEBI" id="CHEBI:30616"/>
        <dbReference type="ChEBI" id="CHEBI:61977"/>
        <dbReference type="ChEBI" id="CHEBI:456216"/>
    </reaction>
</comment>
<dbReference type="SMART" id="SM00181">
    <property type="entry name" value="EGF"/>
    <property type="match status" value="2"/>
</dbReference>
<dbReference type="Gene3D" id="3.30.200.20">
    <property type="entry name" value="Phosphorylase Kinase, domain 1"/>
    <property type="match status" value="1"/>
</dbReference>
<keyword evidence="9 20" id="KW-0547">Nucleotide-binding</keyword>
<dbReference type="SUPFAM" id="SSF57196">
    <property type="entry name" value="EGF/Laminin"/>
    <property type="match status" value="1"/>
</dbReference>
<evidence type="ECO:0000256" key="6">
    <source>
        <dbReference type="ARBA" id="ARBA00022692"/>
    </source>
</evidence>
<dbReference type="Gene3D" id="1.10.510.10">
    <property type="entry name" value="Transferase(Phosphotransferase) domain 1"/>
    <property type="match status" value="1"/>
</dbReference>
<evidence type="ECO:0000313" key="25">
    <source>
        <dbReference type="EnsemblPlants" id="AUR62002490-RA:cds"/>
    </source>
</evidence>
<comment type="subcellular location">
    <subcellularLocation>
        <location evidence="1">Membrane</location>
        <topology evidence="1">Single-pass type I membrane protein</topology>
    </subcellularLocation>
</comment>
<dbReference type="CDD" id="cd00054">
    <property type="entry name" value="EGF_CA"/>
    <property type="match status" value="1"/>
</dbReference>
<dbReference type="InterPro" id="IPR001881">
    <property type="entry name" value="EGF-like_Ca-bd_dom"/>
</dbReference>
<dbReference type="KEGG" id="cqi:110717825"/>
<dbReference type="InterPro" id="IPR011009">
    <property type="entry name" value="Kinase-like_dom_sf"/>
</dbReference>
<keyword evidence="4" id="KW-0597">Phosphoprotein</keyword>
<dbReference type="SUPFAM" id="SSF56112">
    <property type="entry name" value="Protein kinase-like (PK-like)"/>
    <property type="match status" value="1"/>
</dbReference>
<evidence type="ECO:0000256" key="13">
    <source>
        <dbReference type="ARBA" id="ARBA00023136"/>
    </source>
</evidence>
<evidence type="ECO:0000259" key="23">
    <source>
        <dbReference type="PROSITE" id="PS50011"/>
    </source>
</evidence>
<keyword evidence="11 20" id="KW-0067">ATP-binding</keyword>
<keyword evidence="3 19" id="KW-0245">EGF-like domain</keyword>
<protein>
    <submittedName>
        <fullName evidence="25">Uncharacterized protein</fullName>
    </submittedName>
</protein>
<reference evidence="25" key="2">
    <citation type="submission" date="2021-03" db="UniProtKB">
        <authorList>
            <consortium name="EnsemblPlants"/>
        </authorList>
    </citation>
    <scope>IDENTIFICATION</scope>
</reference>
<dbReference type="FunFam" id="2.10.25.10:FF:000038">
    <property type="entry name" value="Fibrillin 2"/>
    <property type="match status" value="1"/>
</dbReference>
<evidence type="ECO:0000256" key="11">
    <source>
        <dbReference type="ARBA" id="ARBA00022840"/>
    </source>
</evidence>
<dbReference type="PROSITE" id="PS01186">
    <property type="entry name" value="EGF_2"/>
    <property type="match status" value="1"/>
</dbReference>
<evidence type="ECO:0000256" key="9">
    <source>
        <dbReference type="ARBA" id="ARBA00022741"/>
    </source>
</evidence>
<dbReference type="PROSITE" id="PS00010">
    <property type="entry name" value="ASX_HYDROXYL"/>
    <property type="match status" value="1"/>
</dbReference>
<dbReference type="PROSITE" id="PS00107">
    <property type="entry name" value="PROTEIN_KINASE_ATP"/>
    <property type="match status" value="1"/>
</dbReference>
<sequence>MLKGDFGWRQHTLLIIFATIVLAILPLTNSQIALPGCPEKCGNVTIPYPFGIGDKCHYDHPKDGFYYSITCNTSNTPVVPTYGDYVEIEKISVDGEFRVRNYISSICYDKKGVETYSSTSWIRITRFSLSTTRNIAGAIGCDTFSLFSGTRMESTNMFQTGCVTVCRNQTDVSNECSGIGCCLASIPNGITNITLGVASIYKHRDVQNFNPCSIAFVVAKDYVEEKGTPFSIDSILAQDAVYLGTLRTPMVYNWSIGTKDCKSALAAKNCLCKGNSTCFDAPADQWGYHCKCNLGFEGNPYLHDCQDIDECANNSSNSCEKREYCVNVPGSYNCTCPEGYYGKGTKENPCTVIDSNSASRKKLLLAIRIIIGVAGGIIFSLLVIFWFHWQHGNKKIQKLREKCFHQNGGHILQQKLSGRDVSIGNAVNMFTDEELKKATDNYSEDSIIGRGGFGMVFKGILPNKQVVAIKKSLKVDSTQVEQFINEVVALSQINNKNVVKLLGCCLETEVPLLVYEFISNGTLHDHLHDEGKMYSFTWDVRLRIAAEVAEVLAYLHTTISTPIIHRDIKSANILLDDKCVAKVADFGASKLAPADQEQLGTMVQGTCGYLDPEYMQTGELTAKSDVYSFGVVLVELLTREKAISYAKPENERSLAVCFLRKFKEDRLSEIFDEKIASDDAIEQLKEVANLARRCLKLKGEDRPTMKEVARELERIRCMTTHPWLSNDKSVQLQEESEYLLGEAHDFNNGYGNDNMNYSSSSQSRVVQLVPLDDGR</sequence>
<dbReference type="GO" id="GO:0004674">
    <property type="term" value="F:protein serine/threonine kinase activity"/>
    <property type="evidence" value="ECO:0007669"/>
    <property type="project" value="UniProtKB-KW"/>
</dbReference>
<dbReference type="Pfam" id="PF07714">
    <property type="entry name" value="PK_Tyr_Ser-Thr"/>
    <property type="match status" value="1"/>
</dbReference>
<dbReference type="GO" id="GO:0005509">
    <property type="term" value="F:calcium ion binding"/>
    <property type="evidence" value="ECO:0007669"/>
    <property type="project" value="InterPro"/>
</dbReference>
<keyword evidence="12 21" id="KW-1133">Transmembrane helix</keyword>
<organism evidence="25 26">
    <name type="scientific">Chenopodium quinoa</name>
    <name type="common">Quinoa</name>
    <dbReference type="NCBI Taxonomy" id="63459"/>
    <lineage>
        <taxon>Eukaryota</taxon>
        <taxon>Viridiplantae</taxon>
        <taxon>Streptophyta</taxon>
        <taxon>Embryophyta</taxon>
        <taxon>Tracheophyta</taxon>
        <taxon>Spermatophyta</taxon>
        <taxon>Magnoliopsida</taxon>
        <taxon>eudicotyledons</taxon>
        <taxon>Gunneridae</taxon>
        <taxon>Pentapetalae</taxon>
        <taxon>Caryophyllales</taxon>
        <taxon>Chenopodiaceae</taxon>
        <taxon>Chenopodioideae</taxon>
        <taxon>Atripliceae</taxon>
        <taxon>Chenopodium</taxon>
    </lineage>
</organism>
<keyword evidence="15" id="KW-0325">Glycoprotein</keyword>
<evidence type="ECO:0000256" key="7">
    <source>
        <dbReference type="ARBA" id="ARBA00022729"/>
    </source>
</evidence>
<dbReference type="PROSITE" id="PS50026">
    <property type="entry name" value="EGF_3"/>
    <property type="match status" value="1"/>
</dbReference>
<dbReference type="EnsemblPlants" id="AUR62002490-RA">
    <property type="protein sequence ID" value="AUR62002490-RA:cds"/>
    <property type="gene ID" value="AUR62002490"/>
</dbReference>
<keyword evidence="7 22" id="KW-0732">Signal</keyword>
<reference evidence="25" key="1">
    <citation type="journal article" date="2017" name="Nature">
        <title>The genome of Chenopodium quinoa.</title>
        <authorList>
            <person name="Jarvis D.E."/>
            <person name="Ho Y.S."/>
            <person name="Lightfoot D.J."/>
            <person name="Schmoeckel S.M."/>
            <person name="Li B."/>
            <person name="Borm T.J.A."/>
            <person name="Ohyanagi H."/>
            <person name="Mineta K."/>
            <person name="Michell C.T."/>
            <person name="Saber N."/>
            <person name="Kharbatia N.M."/>
            <person name="Rupper R.R."/>
            <person name="Sharp A.R."/>
            <person name="Dally N."/>
            <person name="Boughton B.A."/>
            <person name="Woo Y.H."/>
            <person name="Gao G."/>
            <person name="Schijlen E.G.W.M."/>
            <person name="Guo X."/>
            <person name="Momin A.A."/>
            <person name="Negrao S."/>
            <person name="Al-Babili S."/>
            <person name="Gehring C."/>
            <person name="Roessner U."/>
            <person name="Jung C."/>
            <person name="Murphy K."/>
            <person name="Arold S.T."/>
            <person name="Gojobori T."/>
            <person name="van der Linden C.G."/>
            <person name="van Loo E.N."/>
            <person name="Jellen E.N."/>
            <person name="Maughan P.J."/>
            <person name="Tester M."/>
        </authorList>
    </citation>
    <scope>NUCLEOTIDE SEQUENCE [LARGE SCALE GENOMIC DNA]</scope>
    <source>
        <strain evidence="25">cv. PI 614886</strain>
    </source>
</reference>
<evidence type="ECO:0000256" key="3">
    <source>
        <dbReference type="ARBA" id="ARBA00022536"/>
    </source>
</evidence>
<dbReference type="PANTHER" id="PTHR27005:SF468">
    <property type="entry name" value="OS01G0310500 PROTEIN"/>
    <property type="match status" value="1"/>
</dbReference>
<evidence type="ECO:0000256" key="5">
    <source>
        <dbReference type="ARBA" id="ARBA00022679"/>
    </source>
</evidence>
<feature type="binding site" evidence="20">
    <location>
        <position position="471"/>
    </location>
    <ligand>
        <name>ATP</name>
        <dbReference type="ChEBI" id="CHEBI:30616"/>
    </ligand>
</feature>
<dbReference type="InterPro" id="IPR045274">
    <property type="entry name" value="WAK-like"/>
</dbReference>
<dbReference type="GO" id="GO:0007166">
    <property type="term" value="P:cell surface receptor signaling pathway"/>
    <property type="evidence" value="ECO:0007669"/>
    <property type="project" value="InterPro"/>
</dbReference>
<comment type="catalytic activity">
    <reaction evidence="16">
        <text>L-seryl-[protein] + ATP = O-phospho-L-seryl-[protein] + ADP + H(+)</text>
        <dbReference type="Rhea" id="RHEA:17989"/>
        <dbReference type="Rhea" id="RHEA-COMP:9863"/>
        <dbReference type="Rhea" id="RHEA-COMP:11604"/>
        <dbReference type="ChEBI" id="CHEBI:15378"/>
        <dbReference type="ChEBI" id="CHEBI:29999"/>
        <dbReference type="ChEBI" id="CHEBI:30616"/>
        <dbReference type="ChEBI" id="CHEBI:83421"/>
        <dbReference type="ChEBI" id="CHEBI:456216"/>
    </reaction>
</comment>
<keyword evidence="2" id="KW-0723">Serine/threonine-protein kinase</keyword>
<dbReference type="InterPro" id="IPR049883">
    <property type="entry name" value="NOTCH1_EGF-like"/>
</dbReference>
<evidence type="ECO:0000256" key="12">
    <source>
        <dbReference type="ARBA" id="ARBA00022989"/>
    </source>
</evidence>
<dbReference type="RefSeq" id="XP_021752301.1">
    <property type="nucleotide sequence ID" value="XM_021896609.1"/>
</dbReference>
<dbReference type="OMA" id="FTSWIRI"/>
<keyword evidence="13 21" id="KW-0472">Membrane</keyword>
<dbReference type="GO" id="GO:0005886">
    <property type="term" value="C:plasma membrane"/>
    <property type="evidence" value="ECO:0007669"/>
    <property type="project" value="TreeGrafter"/>
</dbReference>
<comment type="caution">
    <text evidence="19">Lacks conserved residue(s) required for the propagation of feature annotation.</text>
</comment>
<dbReference type="SMART" id="SM00179">
    <property type="entry name" value="EGF_CA"/>
    <property type="match status" value="2"/>
</dbReference>
<dbReference type="InterPro" id="IPR018097">
    <property type="entry name" value="EGF_Ca-bd_CS"/>
</dbReference>
<dbReference type="Pfam" id="PF07645">
    <property type="entry name" value="EGF_CA"/>
    <property type="match status" value="1"/>
</dbReference>
<dbReference type="Pfam" id="PF13947">
    <property type="entry name" value="GUB_WAK_bind"/>
    <property type="match status" value="1"/>
</dbReference>
<dbReference type="GO" id="GO:0005524">
    <property type="term" value="F:ATP binding"/>
    <property type="evidence" value="ECO:0007669"/>
    <property type="project" value="UniProtKB-UniRule"/>
</dbReference>
<keyword evidence="8" id="KW-0677">Repeat</keyword>
<keyword evidence="10" id="KW-0418">Kinase</keyword>